<sequence>MRETTIESRPEAEAQATLTFSKSFRVVPDVTPRTAQVADAFGVGVDDEQVNVLYDETPIT</sequence>
<protein>
    <submittedName>
        <fullName evidence="1">Uncharacterized protein</fullName>
    </submittedName>
</protein>
<name>A0A0F8Y6C6_9ZZZZ</name>
<dbReference type="EMBL" id="LAZR01055174">
    <property type="protein sequence ID" value="KKK76972.1"/>
    <property type="molecule type" value="Genomic_DNA"/>
</dbReference>
<accession>A0A0F8Y6C6</accession>
<comment type="caution">
    <text evidence="1">The sequence shown here is derived from an EMBL/GenBank/DDBJ whole genome shotgun (WGS) entry which is preliminary data.</text>
</comment>
<proteinExistence type="predicted"/>
<gene>
    <name evidence="1" type="ORF">LCGC14_2858310</name>
</gene>
<feature type="non-terminal residue" evidence="1">
    <location>
        <position position="60"/>
    </location>
</feature>
<organism evidence="1">
    <name type="scientific">marine sediment metagenome</name>
    <dbReference type="NCBI Taxonomy" id="412755"/>
    <lineage>
        <taxon>unclassified sequences</taxon>
        <taxon>metagenomes</taxon>
        <taxon>ecological metagenomes</taxon>
    </lineage>
</organism>
<dbReference type="AlphaFoldDB" id="A0A0F8Y6C6"/>
<reference evidence="1" key="1">
    <citation type="journal article" date="2015" name="Nature">
        <title>Complex archaea that bridge the gap between prokaryotes and eukaryotes.</title>
        <authorList>
            <person name="Spang A."/>
            <person name="Saw J.H."/>
            <person name="Jorgensen S.L."/>
            <person name="Zaremba-Niedzwiedzka K."/>
            <person name="Martijn J."/>
            <person name="Lind A.E."/>
            <person name="van Eijk R."/>
            <person name="Schleper C."/>
            <person name="Guy L."/>
            <person name="Ettema T.J."/>
        </authorList>
    </citation>
    <scope>NUCLEOTIDE SEQUENCE</scope>
</reference>
<evidence type="ECO:0000313" key="1">
    <source>
        <dbReference type="EMBL" id="KKK76972.1"/>
    </source>
</evidence>